<keyword evidence="2" id="KW-1185">Reference proteome</keyword>
<evidence type="ECO:0000313" key="2">
    <source>
        <dbReference type="Proteomes" id="UP001177140"/>
    </source>
</evidence>
<dbReference type="PANTHER" id="PTHR47578">
    <property type="entry name" value="THIOREDOXIN-LIKE PROTEIN CDSP32, CHLOROPLASTIC"/>
    <property type="match status" value="1"/>
</dbReference>
<evidence type="ECO:0000313" key="1">
    <source>
        <dbReference type="EMBL" id="MCL7022623.1"/>
    </source>
</evidence>
<gene>
    <name evidence="1" type="ORF">MKW94_006933</name>
</gene>
<accession>A0AA41V2M4</accession>
<protein>
    <recommendedName>
        <fullName evidence="3">Thioredoxin-like protein</fullName>
    </recommendedName>
</protein>
<dbReference type="SUPFAM" id="SSF52833">
    <property type="entry name" value="Thioredoxin-like"/>
    <property type="match status" value="1"/>
</dbReference>
<name>A0AA41V2M4_PAPNU</name>
<comment type="caution">
    <text evidence="1">The sequence shown here is derived from an EMBL/GenBank/DDBJ whole genome shotgun (WGS) entry which is preliminary data.</text>
</comment>
<dbReference type="EMBL" id="JAJJMA010013152">
    <property type="protein sequence ID" value="MCL7022623.1"/>
    <property type="molecule type" value="Genomic_DNA"/>
</dbReference>
<proteinExistence type="predicted"/>
<reference evidence="1" key="1">
    <citation type="submission" date="2022-03" db="EMBL/GenBank/DDBJ databases">
        <title>A functionally conserved STORR gene fusion in Papaver species that diverged 16.8 million years ago.</title>
        <authorList>
            <person name="Catania T."/>
        </authorList>
    </citation>
    <scope>NUCLEOTIDE SEQUENCE</scope>
    <source>
        <strain evidence="1">S-191538</strain>
    </source>
</reference>
<dbReference type="AlphaFoldDB" id="A0AA41V2M4"/>
<dbReference type="Gene3D" id="3.40.30.10">
    <property type="entry name" value="Glutaredoxin"/>
    <property type="match status" value="1"/>
</dbReference>
<sequence>MATATFAPATTEKLLIHTTFIYYKSRPFTSNTLYFVPTLPKPLPATIPLWRSHKKFIGKAITTTAKNGKSTSTGLYAATHSKYSRKMFLFILDLSRRCIRGEFVLVMFNESKKSKALFHEEEGIISGDELMQDVLYYGDNHSAVIQIHSRKDFENLLKSIEWITNMSRYEYQRCQDTHILTYPTVLILSRQLVDTVVFARMSGDENDSRMQFLKDMKMVKVPTFLFIRDGDVCRRYFGSCKANLIFEVHRYRGVRRGSYNEGW</sequence>
<dbReference type="GO" id="GO:0016671">
    <property type="term" value="F:oxidoreductase activity, acting on a sulfur group of donors, disulfide as acceptor"/>
    <property type="evidence" value="ECO:0007669"/>
    <property type="project" value="InterPro"/>
</dbReference>
<dbReference type="PANTHER" id="PTHR47578:SF1">
    <property type="entry name" value="THIOREDOXIN-LIKE PROTEIN CDSP32, CHLOROPLASTIC"/>
    <property type="match status" value="1"/>
</dbReference>
<dbReference type="Proteomes" id="UP001177140">
    <property type="component" value="Unassembled WGS sequence"/>
</dbReference>
<evidence type="ECO:0008006" key="3">
    <source>
        <dbReference type="Google" id="ProtNLM"/>
    </source>
</evidence>
<dbReference type="InterPro" id="IPR044192">
    <property type="entry name" value="CDSP32"/>
</dbReference>
<organism evidence="1 2">
    <name type="scientific">Papaver nudicaule</name>
    <name type="common">Iceland poppy</name>
    <dbReference type="NCBI Taxonomy" id="74823"/>
    <lineage>
        <taxon>Eukaryota</taxon>
        <taxon>Viridiplantae</taxon>
        <taxon>Streptophyta</taxon>
        <taxon>Embryophyta</taxon>
        <taxon>Tracheophyta</taxon>
        <taxon>Spermatophyta</taxon>
        <taxon>Magnoliopsida</taxon>
        <taxon>Ranunculales</taxon>
        <taxon>Papaveraceae</taxon>
        <taxon>Papaveroideae</taxon>
        <taxon>Papaver</taxon>
    </lineage>
</organism>
<dbReference type="InterPro" id="IPR036249">
    <property type="entry name" value="Thioredoxin-like_sf"/>
</dbReference>